<dbReference type="EMBL" id="CAKAEH010001847">
    <property type="protein sequence ID" value="CAG9539802.1"/>
    <property type="molecule type" value="Genomic_DNA"/>
</dbReference>
<dbReference type="Proteomes" id="UP000746747">
    <property type="component" value="Unassembled WGS sequence"/>
</dbReference>
<accession>A0A8J2MUE7</accession>
<dbReference type="OrthoDB" id="5848984at2759"/>
<comment type="caution">
    <text evidence="1">The sequence shown here is derived from an EMBL/GenBank/DDBJ whole genome shotgun (WGS) entry which is preliminary data.</text>
</comment>
<dbReference type="AlphaFoldDB" id="A0A8J2MUE7"/>
<sequence>MIICRHPTVTRPLRFKWKAFLREHKSRYHLTKYMSQQLTFESIIHDFTQQATAAEKVNDVKHSRQSVTSIRKSSERSTRSEIIEFLVKCGIPYSLTPYLGDIRTKCLHCKSLDTACISFRDTSIMCTICGHATTFDIFRAKRKTRVCSIEMKIWISGLISFDDGNSTFRGNVVCFIDMGGRRIALSFKSRVLNTTNNSNSRAKVFKLLLEEVERQPVEETKPFVLRPLLQKDPKEGTWKYVTALQVPKEVEVTLEEGRGKGNHLPAMDDASPIYLFSCYSFKQGDV</sequence>
<gene>
    <name evidence="1" type="ORF">CJOHNSTONI_LOCUS9370</name>
</gene>
<organism evidence="1 2">
    <name type="scientific">Cercopithifilaria johnstoni</name>
    <dbReference type="NCBI Taxonomy" id="2874296"/>
    <lineage>
        <taxon>Eukaryota</taxon>
        <taxon>Metazoa</taxon>
        <taxon>Ecdysozoa</taxon>
        <taxon>Nematoda</taxon>
        <taxon>Chromadorea</taxon>
        <taxon>Rhabditida</taxon>
        <taxon>Spirurina</taxon>
        <taxon>Spiruromorpha</taxon>
        <taxon>Filarioidea</taxon>
        <taxon>Onchocercidae</taxon>
        <taxon>Cercopithifilaria</taxon>
    </lineage>
</organism>
<evidence type="ECO:0000313" key="1">
    <source>
        <dbReference type="EMBL" id="CAG9539802.1"/>
    </source>
</evidence>
<keyword evidence="2" id="KW-1185">Reference proteome</keyword>
<proteinExistence type="predicted"/>
<protein>
    <submittedName>
        <fullName evidence="1">Uncharacterized protein</fullName>
    </submittedName>
</protein>
<reference evidence="1" key="1">
    <citation type="submission" date="2021-09" db="EMBL/GenBank/DDBJ databases">
        <authorList>
            <consortium name="Pathogen Informatics"/>
        </authorList>
    </citation>
    <scope>NUCLEOTIDE SEQUENCE</scope>
</reference>
<name>A0A8J2MUE7_9BILA</name>
<evidence type="ECO:0000313" key="2">
    <source>
        <dbReference type="Proteomes" id="UP000746747"/>
    </source>
</evidence>